<reference evidence="1" key="1">
    <citation type="journal article" date="2023" name="Mol. Phylogenet. Evol.">
        <title>Genome-scale phylogeny and comparative genomics of the fungal order Sordariales.</title>
        <authorList>
            <person name="Hensen N."/>
            <person name="Bonometti L."/>
            <person name="Westerberg I."/>
            <person name="Brannstrom I.O."/>
            <person name="Guillou S."/>
            <person name="Cros-Aarteil S."/>
            <person name="Calhoun S."/>
            <person name="Haridas S."/>
            <person name="Kuo A."/>
            <person name="Mondo S."/>
            <person name="Pangilinan J."/>
            <person name="Riley R."/>
            <person name="LaButti K."/>
            <person name="Andreopoulos B."/>
            <person name="Lipzen A."/>
            <person name="Chen C."/>
            <person name="Yan M."/>
            <person name="Daum C."/>
            <person name="Ng V."/>
            <person name="Clum A."/>
            <person name="Steindorff A."/>
            <person name="Ohm R.A."/>
            <person name="Martin F."/>
            <person name="Silar P."/>
            <person name="Natvig D.O."/>
            <person name="Lalanne C."/>
            <person name="Gautier V."/>
            <person name="Ament-Velasquez S.L."/>
            <person name="Kruys A."/>
            <person name="Hutchinson M.I."/>
            <person name="Powell A.J."/>
            <person name="Barry K."/>
            <person name="Miller A.N."/>
            <person name="Grigoriev I.V."/>
            <person name="Debuchy R."/>
            <person name="Gladieux P."/>
            <person name="Hiltunen Thoren M."/>
            <person name="Johannesson H."/>
        </authorList>
    </citation>
    <scope>NUCLEOTIDE SEQUENCE</scope>
    <source>
        <strain evidence="1">CBS 333.67</strain>
    </source>
</reference>
<sequence>MAPSFLFPPDEKAGQFTTKGRQYYAQWRLRLPYENYAHAHGEVVVCARILQQFDVVMFVGRISPSRNDAHSDPAGWRLCEEQLAFMKRFLPATLETRTLSFQGISAVNFNKYYQILSGSSTTSPLDLLGTWAQALLQADIPGWTTSLLNLVWRHRGVQQQQRQQQRRDPGIVVAEAVNRGNIAVAAIREMRDLPAETPTESGRSPLLWKRAMRKLQRMYRTSDVKLRQCQKMVFETMTSGTPRVQRAKASQCMRAKVVPKYMKEMVENLNNDMQEAGKSGSVDPYTRREVDYLRLYSIR</sequence>
<dbReference type="EMBL" id="JAUDZG010000002">
    <property type="protein sequence ID" value="KAK3308935.1"/>
    <property type="molecule type" value="Genomic_DNA"/>
</dbReference>
<keyword evidence="2" id="KW-1185">Reference proteome</keyword>
<evidence type="ECO:0000313" key="2">
    <source>
        <dbReference type="Proteomes" id="UP001273166"/>
    </source>
</evidence>
<evidence type="ECO:0000313" key="1">
    <source>
        <dbReference type="EMBL" id="KAK3308935.1"/>
    </source>
</evidence>
<accession>A0AAJ0H029</accession>
<organism evidence="1 2">
    <name type="scientific">Chaetomium strumarium</name>
    <dbReference type="NCBI Taxonomy" id="1170767"/>
    <lineage>
        <taxon>Eukaryota</taxon>
        <taxon>Fungi</taxon>
        <taxon>Dikarya</taxon>
        <taxon>Ascomycota</taxon>
        <taxon>Pezizomycotina</taxon>
        <taxon>Sordariomycetes</taxon>
        <taxon>Sordariomycetidae</taxon>
        <taxon>Sordariales</taxon>
        <taxon>Chaetomiaceae</taxon>
        <taxon>Chaetomium</taxon>
    </lineage>
</organism>
<dbReference type="GeneID" id="87886606"/>
<dbReference type="RefSeq" id="XP_062724715.1">
    <property type="nucleotide sequence ID" value="XM_062867777.1"/>
</dbReference>
<name>A0AAJ0H029_9PEZI</name>
<dbReference type="AlphaFoldDB" id="A0AAJ0H029"/>
<dbReference type="Proteomes" id="UP001273166">
    <property type="component" value="Unassembled WGS sequence"/>
</dbReference>
<gene>
    <name evidence="1" type="ORF">B0T15DRAFT_509339</name>
</gene>
<reference evidence="1" key="2">
    <citation type="submission" date="2023-06" db="EMBL/GenBank/DDBJ databases">
        <authorList>
            <consortium name="Lawrence Berkeley National Laboratory"/>
            <person name="Mondo S.J."/>
            <person name="Hensen N."/>
            <person name="Bonometti L."/>
            <person name="Westerberg I."/>
            <person name="Brannstrom I.O."/>
            <person name="Guillou S."/>
            <person name="Cros-Aarteil S."/>
            <person name="Calhoun S."/>
            <person name="Haridas S."/>
            <person name="Kuo A."/>
            <person name="Pangilinan J."/>
            <person name="Riley R."/>
            <person name="Labutti K."/>
            <person name="Andreopoulos B."/>
            <person name="Lipzen A."/>
            <person name="Chen C."/>
            <person name="Yanf M."/>
            <person name="Daum C."/>
            <person name="Ng V."/>
            <person name="Clum A."/>
            <person name="Steindorff A."/>
            <person name="Ohm R."/>
            <person name="Martin F."/>
            <person name="Silar P."/>
            <person name="Natvig D."/>
            <person name="Lalanne C."/>
            <person name="Gautier V."/>
            <person name="Ament-Velasquez S.L."/>
            <person name="Kruys A."/>
            <person name="Hutchinson M.I."/>
            <person name="Powell A.J."/>
            <person name="Barry K."/>
            <person name="Miller A.N."/>
            <person name="Grigoriev I.V."/>
            <person name="Debuchy R."/>
            <person name="Gladieux P."/>
            <person name="Thoren M.H."/>
            <person name="Johannesson H."/>
        </authorList>
    </citation>
    <scope>NUCLEOTIDE SEQUENCE</scope>
    <source>
        <strain evidence="1">CBS 333.67</strain>
    </source>
</reference>
<proteinExistence type="predicted"/>
<protein>
    <submittedName>
        <fullName evidence="1">Uncharacterized protein</fullName>
    </submittedName>
</protein>
<comment type="caution">
    <text evidence="1">The sequence shown here is derived from an EMBL/GenBank/DDBJ whole genome shotgun (WGS) entry which is preliminary data.</text>
</comment>